<evidence type="ECO:0000256" key="1">
    <source>
        <dbReference type="SAM" id="MobiDB-lite"/>
    </source>
</evidence>
<keyword evidence="4" id="KW-1185">Reference proteome</keyword>
<keyword evidence="2" id="KW-0812">Transmembrane</keyword>
<gene>
    <name evidence="3" type="ORF">GOODEAATRI_033797</name>
</gene>
<keyword evidence="2" id="KW-0472">Membrane</keyword>
<sequence length="127" mass="13857">MCVSLWIHEGLPLYFIFISFFALHVYVCFVHVLNIHGDFATPALLYYFITTYILNSGGFPNSPVTVETKTIPQTGPFTRSTAPLGPHTFTVDKVLQYVTSTCMVKSSSDAGCQTSAPENAAPGNGKM</sequence>
<feature type="transmembrane region" description="Helical" evidence="2">
    <location>
        <begin position="12"/>
        <end position="33"/>
    </location>
</feature>
<reference evidence="3 4" key="1">
    <citation type="submission" date="2021-06" db="EMBL/GenBank/DDBJ databases">
        <authorList>
            <person name="Palmer J.M."/>
        </authorList>
    </citation>
    <scope>NUCLEOTIDE SEQUENCE [LARGE SCALE GENOMIC DNA]</scope>
    <source>
        <strain evidence="3 4">GA_2019</strain>
        <tissue evidence="3">Muscle</tissue>
    </source>
</reference>
<keyword evidence="2" id="KW-1133">Transmembrane helix</keyword>
<protein>
    <submittedName>
        <fullName evidence="3">Uncharacterized protein</fullName>
    </submittedName>
</protein>
<organism evidence="3 4">
    <name type="scientific">Goodea atripinnis</name>
    <dbReference type="NCBI Taxonomy" id="208336"/>
    <lineage>
        <taxon>Eukaryota</taxon>
        <taxon>Metazoa</taxon>
        <taxon>Chordata</taxon>
        <taxon>Craniata</taxon>
        <taxon>Vertebrata</taxon>
        <taxon>Euteleostomi</taxon>
        <taxon>Actinopterygii</taxon>
        <taxon>Neopterygii</taxon>
        <taxon>Teleostei</taxon>
        <taxon>Neoteleostei</taxon>
        <taxon>Acanthomorphata</taxon>
        <taxon>Ovalentaria</taxon>
        <taxon>Atherinomorphae</taxon>
        <taxon>Cyprinodontiformes</taxon>
        <taxon>Goodeidae</taxon>
        <taxon>Goodea</taxon>
    </lineage>
</organism>
<dbReference type="Proteomes" id="UP001476798">
    <property type="component" value="Unassembled WGS sequence"/>
</dbReference>
<dbReference type="EMBL" id="JAHRIO010087418">
    <property type="protein sequence ID" value="MEQ2186922.1"/>
    <property type="molecule type" value="Genomic_DNA"/>
</dbReference>
<feature type="compositionally biased region" description="Polar residues" evidence="1">
    <location>
        <begin position="107"/>
        <end position="117"/>
    </location>
</feature>
<feature type="region of interest" description="Disordered" evidence="1">
    <location>
        <begin position="107"/>
        <end position="127"/>
    </location>
</feature>
<name>A0ABV0PUL1_9TELE</name>
<comment type="caution">
    <text evidence="3">The sequence shown here is derived from an EMBL/GenBank/DDBJ whole genome shotgun (WGS) entry which is preliminary data.</text>
</comment>
<evidence type="ECO:0000313" key="4">
    <source>
        <dbReference type="Proteomes" id="UP001476798"/>
    </source>
</evidence>
<proteinExistence type="predicted"/>
<evidence type="ECO:0000313" key="3">
    <source>
        <dbReference type="EMBL" id="MEQ2186922.1"/>
    </source>
</evidence>
<evidence type="ECO:0000256" key="2">
    <source>
        <dbReference type="SAM" id="Phobius"/>
    </source>
</evidence>
<accession>A0ABV0PUL1</accession>